<dbReference type="Pfam" id="PF06182">
    <property type="entry name" value="ABC2_membrane_6"/>
    <property type="match status" value="1"/>
</dbReference>
<dbReference type="PANTHER" id="PTHR36832">
    <property type="entry name" value="SLR1174 PROTEIN-RELATED"/>
    <property type="match status" value="1"/>
</dbReference>
<keyword evidence="1" id="KW-1133">Transmembrane helix</keyword>
<evidence type="ECO:0000256" key="1">
    <source>
        <dbReference type="SAM" id="Phobius"/>
    </source>
</evidence>
<feature type="transmembrane region" description="Helical" evidence="1">
    <location>
        <begin position="229"/>
        <end position="247"/>
    </location>
</feature>
<name>A0A399ENV6_9DEIN</name>
<dbReference type="InterPro" id="IPR010390">
    <property type="entry name" value="ABC-2_transporter-like"/>
</dbReference>
<dbReference type="OrthoDB" id="8582979at2"/>
<keyword evidence="1" id="KW-0472">Membrane</keyword>
<feature type="transmembrane region" description="Helical" evidence="1">
    <location>
        <begin position="23"/>
        <end position="44"/>
    </location>
</feature>
<feature type="transmembrane region" description="Helical" evidence="1">
    <location>
        <begin position="110"/>
        <end position="127"/>
    </location>
</feature>
<dbReference type="RefSeq" id="WP_119314895.1">
    <property type="nucleotide sequence ID" value="NZ_QXDL01000062.1"/>
</dbReference>
<reference evidence="2 3" key="1">
    <citation type="submission" date="2018-08" db="EMBL/GenBank/DDBJ databases">
        <title>Meiothermus terrae DSM 26712 genome sequencing project.</title>
        <authorList>
            <person name="Da Costa M.S."/>
            <person name="Albuquerque L."/>
            <person name="Raposo P."/>
            <person name="Froufe H.J.C."/>
            <person name="Barroso C.S."/>
            <person name="Egas C."/>
        </authorList>
    </citation>
    <scope>NUCLEOTIDE SEQUENCE [LARGE SCALE GENOMIC DNA]</scope>
    <source>
        <strain evidence="2 3">DSM 26712</strain>
    </source>
</reference>
<comment type="caution">
    <text evidence="2">The sequence shown here is derived from an EMBL/GenBank/DDBJ whole genome shotgun (WGS) entry which is preliminary data.</text>
</comment>
<accession>A0A399ENV6</accession>
<keyword evidence="3" id="KW-1185">Reference proteome</keyword>
<sequence>MTRKLKALLQAQIALMLEYRAEVFLWALATALPLILMGVWTQAAEGGGFALSPQEMARYFLCVFVVRQLSVVWVIWEFEQDVVQGRLSFKLLRPIDPYWEHLMAHLAERITRFPFAVVLVALFLLIYPPARFVPGWGDLLLGIFTALAAFMLRFLMQYTFALLSFWIERAAAVEEGWFILYLFLSGLIAPLDVFPEAVRQIAFLTPFPYLVYFPASILAGIPVSLVQGFVVLGAWGVVFLALNRWLWRRGLKQFSGMGA</sequence>
<feature type="transmembrane region" description="Helical" evidence="1">
    <location>
        <begin position="176"/>
        <end position="194"/>
    </location>
</feature>
<organism evidence="2 3">
    <name type="scientific">Calidithermus terrae</name>
    <dbReference type="NCBI Taxonomy" id="1408545"/>
    <lineage>
        <taxon>Bacteria</taxon>
        <taxon>Thermotogati</taxon>
        <taxon>Deinococcota</taxon>
        <taxon>Deinococci</taxon>
        <taxon>Thermales</taxon>
        <taxon>Thermaceae</taxon>
        <taxon>Calidithermus</taxon>
    </lineage>
</organism>
<dbReference type="Proteomes" id="UP000265715">
    <property type="component" value="Unassembled WGS sequence"/>
</dbReference>
<feature type="transmembrane region" description="Helical" evidence="1">
    <location>
        <begin position="201"/>
        <end position="223"/>
    </location>
</feature>
<dbReference type="AlphaFoldDB" id="A0A399ENV6"/>
<keyword evidence="1" id="KW-0812">Transmembrane</keyword>
<dbReference type="PANTHER" id="PTHR36832:SF1">
    <property type="entry name" value="SLR1174 PROTEIN"/>
    <property type="match status" value="1"/>
</dbReference>
<feature type="transmembrane region" description="Helical" evidence="1">
    <location>
        <begin position="139"/>
        <end position="156"/>
    </location>
</feature>
<proteinExistence type="predicted"/>
<evidence type="ECO:0000313" key="2">
    <source>
        <dbReference type="EMBL" id="RIH85203.1"/>
    </source>
</evidence>
<evidence type="ECO:0000313" key="3">
    <source>
        <dbReference type="Proteomes" id="UP000265715"/>
    </source>
</evidence>
<dbReference type="EMBL" id="QXDL01000062">
    <property type="protein sequence ID" value="RIH85203.1"/>
    <property type="molecule type" value="Genomic_DNA"/>
</dbReference>
<protein>
    <submittedName>
        <fullName evidence="2">ABC-2 family transporter protein</fullName>
    </submittedName>
</protein>
<gene>
    <name evidence="2" type="ORF">Mterra_01776</name>
</gene>